<dbReference type="AlphaFoldDB" id="A0A942TR11"/>
<feature type="region of interest" description="Disordered" evidence="1">
    <location>
        <begin position="1"/>
        <end position="21"/>
    </location>
</feature>
<name>A0A942TR11_9BACI</name>
<keyword evidence="3" id="KW-1185">Reference proteome</keyword>
<sequence length="115" mass="12962">MVTFRSNPPPEPPLLKIEPFKGMNTSVTPTQIDESQSPDMLNMNIDERGALKKRTGYERVYVQSLGAGKINGIFHWNNKTIISHGGKLYGTEGVPTLNTRSQTWEDDNLNEKWEG</sequence>
<evidence type="ECO:0000256" key="1">
    <source>
        <dbReference type="SAM" id="MobiDB-lite"/>
    </source>
</evidence>
<protein>
    <submittedName>
        <fullName evidence="2">Uncharacterized protein</fullName>
    </submittedName>
</protein>
<evidence type="ECO:0000313" key="3">
    <source>
        <dbReference type="Proteomes" id="UP000682713"/>
    </source>
</evidence>
<comment type="caution">
    <text evidence="2">The sequence shown here is derived from an EMBL/GenBank/DDBJ whole genome shotgun (WGS) entry which is preliminary data.</text>
</comment>
<dbReference type="EMBL" id="JAGYPJ010000001">
    <property type="protein sequence ID" value="MBS4200279.1"/>
    <property type="molecule type" value="Genomic_DNA"/>
</dbReference>
<reference evidence="2 3" key="1">
    <citation type="submission" date="2021-05" db="EMBL/GenBank/DDBJ databases">
        <title>Novel Bacillus species.</title>
        <authorList>
            <person name="Liu G."/>
        </authorList>
    </citation>
    <scope>NUCLEOTIDE SEQUENCE [LARGE SCALE GENOMIC DNA]</scope>
    <source>
        <strain evidence="2 3">FJAT-49732</strain>
    </source>
</reference>
<gene>
    <name evidence="2" type="ORF">KHA93_11620</name>
</gene>
<accession>A0A942TR11</accession>
<proteinExistence type="predicted"/>
<evidence type="ECO:0000313" key="2">
    <source>
        <dbReference type="EMBL" id="MBS4200279.1"/>
    </source>
</evidence>
<dbReference type="Proteomes" id="UP000682713">
    <property type="component" value="Unassembled WGS sequence"/>
</dbReference>
<dbReference type="RefSeq" id="WP_213110875.1">
    <property type="nucleotide sequence ID" value="NZ_JAGYPJ010000001.1"/>
</dbReference>
<organism evidence="2 3">
    <name type="scientific">Lederbergia citrisecunda</name>
    <dbReference type="NCBI Taxonomy" id="2833583"/>
    <lineage>
        <taxon>Bacteria</taxon>
        <taxon>Bacillati</taxon>
        <taxon>Bacillota</taxon>
        <taxon>Bacilli</taxon>
        <taxon>Bacillales</taxon>
        <taxon>Bacillaceae</taxon>
        <taxon>Lederbergia</taxon>
    </lineage>
</organism>